<proteinExistence type="predicted"/>
<evidence type="ECO:0000313" key="3">
    <source>
        <dbReference type="EMBL" id="CDS39903.1"/>
    </source>
</evidence>
<evidence type="ECO:0000256" key="2">
    <source>
        <dbReference type="SAM" id="MobiDB-lite"/>
    </source>
</evidence>
<name>A0A068YCF3_ECHMU</name>
<dbReference type="GO" id="GO:0030688">
    <property type="term" value="C:preribosome, small subunit precursor"/>
    <property type="evidence" value="ECO:0007669"/>
    <property type="project" value="TreeGrafter"/>
</dbReference>
<dbReference type="GO" id="GO:0000480">
    <property type="term" value="P:endonucleolytic cleavage in 5'-ETS of tricistronic rRNA transcript (SSU-rRNA, 5.8S rRNA, LSU-rRNA)"/>
    <property type="evidence" value="ECO:0007669"/>
    <property type="project" value="TreeGrafter"/>
</dbReference>
<dbReference type="Proteomes" id="UP000017246">
    <property type="component" value="Unassembled WGS sequence"/>
</dbReference>
<accession>A0A068YCF3</accession>
<dbReference type="InterPro" id="IPR040000">
    <property type="entry name" value="NOP9"/>
</dbReference>
<protein>
    <submittedName>
        <fullName evidence="3">Armadillo domain containing protein</fullName>
    </submittedName>
</protein>
<dbReference type="EMBL" id="LN902841">
    <property type="protein sequence ID" value="CDS39903.1"/>
    <property type="molecule type" value="Genomic_DNA"/>
</dbReference>
<dbReference type="Pfam" id="PF22493">
    <property type="entry name" value="PUF_NOP9"/>
    <property type="match status" value="1"/>
</dbReference>
<evidence type="ECO:0000256" key="1">
    <source>
        <dbReference type="ARBA" id="ARBA00022737"/>
    </source>
</evidence>
<dbReference type="GO" id="GO:0000447">
    <property type="term" value="P:endonucleolytic cleavage in ITS1 to separate SSU-rRNA from 5.8S rRNA and LSU-rRNA from tricistronic rRNA transcript (SSU-rRNA, 5.8S rRNA, LSU-rRNA)"/>
    <property type="evidence" value="ECO:0007669"/>
    <property type="project" value="TreeGrafter"/>
</dbReference>
<keyword evidence="4" id="KW-1185">Reference proteome</keyword>
<gene>
    <name evidence="3" type="ORF">EmuJ_000745300</name>
</gene>
<dbReference type="InterPro" id="IPR011989">
    <property type="entry name" value="ARM-like"/>
</dbReference>
<dbReference type="InterPro" id="IPR016024">
    <property type="entry name" value="ARM-type_fold"/>
</dbReference>
<dbReference type="OMA" id="HHLVRNF"/>
<reference evidence="3" key="1">
    <citation type="journal article" date="2013" name="Nature">
        <title>The genomes of four tapeworm species reveal adaptations to parasitism.</title>
        <authorList>
            <person name="Tsai I.J."/>
            <person name="Zarowiecki M."/>
            <person name="Holroyd N."/>
            <person name="Garciarrubio A."/>
            <person name="Sanchez-Flores A."/>
            <person name="Brooks K.L."/>
            <person name="Tracey A."/>
            <person name="Bobes R.J."/>
            <person name="Fragoso G."/>
            <person name="Sciutto E."/>
            <person name="Aslett M."/>
            <person name="Beasley H."/>
            <person name="Bennett H.M."/>
            <person name="Cai J."/>
            <person name="Camicia F."/>
            <person name="Clark R."/>
            <person name="Cucher M."/>
            <person name="De Silva N."/>
            <person name="Day T.A."/>
            <person name="Deplazes P."/>
            <person name="Estrada K."/>
            <person name="Fernandez C."/>
            <person name="Holland P.W."/>
            <person name="Hou J."/>
            <person name="Hu S."/>
            <person name="Huckvale T."/>
            <person name="Hung S.S."/>
            <person name="Kamenetzky L."/>
            <person name="Keane J.A."/>
            <person name="Kiss F."/>
            <person name="Koziol U."/>
            <person name="Lambert O."/>
            <person name="Liu K."/>
            <person name="Luo X."/>
            <person name="Luo Y."/>
            <person name="Macchiaroli N."/>
            <person name="Nichol S."/>
            <person name="Paps J."/>
            <person name="Parkinson J."/>
            <person name="Pouchkina-Stantcheva N."/>
            <person name="Riddiford N."/>
            <person name="Rosenzvit M."/>
            <person name="Salinas G."/>
            <person name="Wasmuth J.D."/>
            <person name="Zamanian M."/>
            <person name="Zheng Y."/>
            <person name="Cai X."/>
            <person name="Soberon X."/>
            <person name="Olson P.D."/>
            <person name="Laclette J.P."/>
            <person name="Brehm K."/>
            <person name="Berriman M."/>
            <person name="Garciarrubio A."/>
            <person name="Bobes R.J."/>
            <person name="Fragoso G."/>
            <person name="Sanchez-Flores A."/>
            <person name="Estrada K."/>
            <person name="Cevallos M.A."/>
            <person name="Morett E."/>
            <person name="Gonzalez V."/>
            <person name="Portillo T."/>
            <person name="Ochoa-Leyva A."/>
            <person name="Jose M.V."/>
            <person name="Sciutto E."/>
            <person name="Landa A."/>
            <person name="Jimenez L."/>
            <person name="Valdes V."/>
            <person name="Carrero J.C."/>
            <person name="Larralde C."/>
            <person name="Morales-Montor J."/>
            <person name="Limon-Lason J."/>
            <person name="Soberon X."/>
            <person name="Laclette J.P."/>
        </authorList>
    </citation>
    <scope>NUCLEOTIDE SEQUENCE [LARGE SCALE GENOMIC DNA]</scope>
</reference>
<dbReference type="SUPFAM" id="SSF48371">
    <property type="entry name" value="ARM repeat"/>
    <property type="match status" value="1"/>
</dbReference>
<dbReference type="PANTHER" id="PTHR13102:SF0">
    <property type="entry name" value="NUCLEOLAR PROTEIN 9"/>
    <property type="match status" value="1"/>
</dbReference>
<reference evidence="3" key="2">
    <citation type="submission" date="2015-11" db="EMBL/GenBank/DDBJ databases">
        <authorList>
            <person name="Zhang Y."/>
            <person name="Guo Z."/>
        </authorList>
    </citation>
    <scope>NUCLEOTIDE SEQUENCE</scope>
</reference>
<evidence type="ECO:0000313" key="4">
    <source>
        <dbReference type="Proteomes" id="UP000017246"/>
    </source>
</evidence>
<dbReference type="eggNOG" id="KOG2188">
    <property type="taxonomic scope" value="Eukaryota"/>
</dbReference>
<dbReference type="AlphaFoldDB" id="A0A068YCF3"/>
<dbReference type="GO" id="GO:0003723">
    <property type="term" value="F:RNA binding"/>
    <property type="evidence" value="ECO:0007669"/>
    <property type="project" value="InterPro"/>
</dbReference>
<dbReference type="GO" id="GO:0005730">
    <property type="term" value="C:nucleolus"/>
    <property type="evidence" value="ECO:0007669"/>
    <property type="project" value="TreeGrafter"/>
</dbReference>
<dbReference type="InterPro" id="IPR001313">
    <property type="entry name" value="Pumilio_RNA-bd_rpt"/>
</dbReference>
<dbReference type="Gene3D" id="1.25.10.10">
    <property type="entry name" value="Leucine-rich Repeat Variant"/>
    <property type="match status" value="1"/>
</dbReference>
<dbReference type="OrthoDB" id="9987665at2759"/>
<keyword evidence="1" id="KW-0677">Repeat</keyword>
<dbReference type="GO" id="GO:0030686">
    <property type="term" value="C:90S preribosome"/>
    <property type="evidence" value="ECO:0007669"/>
    <property type="project" value="TreeGrafter"/>
</dbReference>
<feature type="region of interest" description="Disordered" evidence="2">
    <location>
        <begin position="1"/>
        <end position="20"/>
    </location>
</feature>
<dbReference type="GO" id="GO:0000056">
    <property type="term" value="P:ribosomal small subunit export from nucleus"/>
    <property type="evidence" value="ECO:0007669"/>
    <property type="project" value="TreeGrafter"/>
</dbReference>
<dbReference type="GO" id="GO:0000472">
    <property type="term" value="P:endonucleolytic cleavage to generate mature 5'-end of SSU-rRNA from (SSU-rRNA, 5.8S rRNA, LSU-rRNA)"/>
    <property type="evidence" value="ECO:0007669"/>
    <property type="project" value="TreeGrafter"/>
</dbReference>
<sequence length="667" mass="74304">MRVVGAEGKGRYLPPSSFPPPSTSFLSRDATRLAKLQSCLHTDLRKVRYFEDRAEFLLRKCKPEDKTDFVLQTFLELSKDGWSVCTNGRVATSVEKMVPFASAEATGCLLKVFTKELEPLFSTKFAHHVLHAALRHCTCQPDLRQDELISSCITDYLDFMWDNYAIFLQQSHASPALRVYLQLLSGVNIPKSPHTGLYEVDKVTLTDPLDPTSSDRITDLTNQFLLSESFNAFVVDPMSGAFLQTLIIVCWKRLEKDFEAICSNILRRSQLLKASDDAEVLKLDEKREIRLPMGFSHPVAVFFMETLISLLPGRLLRKFLHKHLLTMPSLSEGNTTEVSVVSALAGHENACRVLRATIRAVRRASDLEEIMSALQLPGIGETGTGLRVALDSGQHYLLIALAEACRRCSGSSAEAVQATCEKILLEAFEYVPKSKANDQLIKSIVRLKRQPELKTSSDGEEEGKKPPVTECKLAGCLLAEEVLSFTHHRPTRLAISLASLPTAEMVAWARNHMLHRVIESALLSPSVPEQRKLQIFACLKPQLGTLAMDQSGSRVVEALWRSSEASASKPSTGKEMLSLREEIARCLAPLADRLAGAKFGRFVENLVASAVYRTNPQRWRQVKLAEASTNTTKAKEQTARGLGGSVKRRQSQTDLQKREHLAKKQKH</sequence>
<dbReference type="STRING" id="6211.A0A068YCF3"/>
<organism evidence="3 4">
    <name type="scientific">Echinococcus multilocularis</name>
    <name type="common">Fox tapeworm</name>
    <dbReference type="NCBI Taxonomy" id="6211"/>
    <lineage>
        <taxon>Eukaryota</taxon>
        <taxon>Metazoa</taxon>
        <taxon>Spiralia</taxon>
        <taxon>Lophotrochozoa</taxon>
        <taxon>Platyhelminthes</taxon>
        <taxon>Cestoda</taxon>
        <taxon>Eucestoda</taxon>
        <taxon>Cyclophyllidea</taxon>
        <taxon>Taeniidae</taxon>
        <taxon>Echinococcus</taxon>
    </lineage>
</organism>
<dbReference type="PANTHER" id="PTHR13102">
    <property type="entry name" value="NUCLEOLAR PROTEIN 9"/>
    <property type="match status" value="1"/>
</dbReference>
<feature type="region of interest" description="Disordered" evidence="2">
    <location>
        <begin position="624"/>
        <end position="667"/>
    </location>
</feature>